<gene>
    <name evidence="2" type="ORF">Q8F55_007055</name>
</gene>
<protein>
    <submittedName>
        <fullName evidence="2">Uncharacterized protein</fullName>
    </submittedName>
</protein>
<dbReference type="Proteomes" id="UP001565368">
    <property type="component" value="Unassembled WGS sequence"/>
</dbReference>
<name>A0ABR3PZ35_9TREE</name>
<keyword evidence="3" id="KW-1185">Reference proteome</keyword>
<feature type="compositionally biased region" description="Low complexity" evidence="1">
    <location>
        <begin position="14"/>
        <end position="33"/>
    </location>
</feature>
<proteinExistence type="predicted"/>
<dbReference type="GeneID" id="95988098"/>
<evidence type="ECO:0000313" key="3">
    <source>
        <dbReference type="Proteomes" id="UP001565368"/>
    </source>
</evidence>
<dbReference type="RefSeq" id="XP_069207566.1">
    <property type="nucleotide sequence ID" value="XM_069355495.1"/>
</dbReference>
<dbReference type="EMBL" id="JBBXJM010000005">
    <property type="protein sequence ID" value="KAL1407622.1"/>
    <property type="molecule type" value="Genomic_DNA"/>
</dbReference>
<evidence type="ECO:0000313" key="2">
    <source>
        <dbReference type="EMBL" id="KAL1407622.1"/>
    </source>
</evidence>
<accession>A0ABR3PZ35</accession>
<comment type="caution">
    <text evidence="2">The sequence shown here is derived from an EMBL/GenBank/DDBJ whole genome shotgun (WGS) entry which is preliminary data.</text>
</comment>
<feature type="compositionally biased region" description="Low complexity" evidence="1">
    <location>
        <begin position="146"/>
        <end position="161"/>
    </location>
</feature>
<feature type="compositionally biased region" description="Polar residues" evidence="1">
    <location>
        <begin position="88"/>
        <end position="102"/>
    </location>
</feature>
<feature type="compositionally biased region" description="Low complexity" evidence="1">
    <location>
        <begin position="105"/>
        <end position="129"/>
    </location>
</feature>
<evidence type="ECO:0000256" key="1">
    <source>
        <dbReference type="SAM" id="MobiDB-lite"/>
    </source>
</evidence>
<sequence>MSEGQENIPPPTRLPRLQTPTKGLSALGKSAAAGDKRKYLSSPIAPPAKRVVSGPSAGVSDVKAPQRGATSFAPAPKARPPIARPETRASTRSTVTAPTRSSALAARPASVSSSTSSSASSAATARSTKPPAPGTRRPISAAGPSRLAPGRRPVGAGAASRQTKAHDHVTLETVNDLMEAEWVKAPASQD</sequence>
<reference evidence="2 3" key="1">
    <citation type="submission" date="2023-08" db="EMBL/GenBank/DDBJ databases">
        <title>Annotated Genome Sequence of Vanrija albida AlHP1.</title>
        <authorList>
            <person name="Herzog R."/>
        </authorList>
    </citation>
    <scope>NUCLEOTIDE SEQUENCE [LARGE SCALE GENOMIC DNA]</scope>
    <source>
        <strain evidence="2 3">AlHP1</strain>
    </source>
</reference>
<feature type="region of interest" description="Disordered" evidence="1">
    <location>
        <begin position="1"/>
        <end position="170"/>
    </location>
</feature>
<organism evidence="2 3">
    <name type="scientific">Vanrija albida</name>
    <dbReference type="NCBI Taxonomy" id="181172"/>
    <lineage>
        <taxon>Eukaryota</taxon>
        <taxon>Fungi</taxon>
        <taxon>Dikarya</taxon>
        <taxon>Basidiomycota</taxon>
        <taxon>Agaricomycotina</taxon>
        <taxon>Tremellomycetes</taxon>
        <taxon>Trichosporonales</taxon>
        <taxon>Trichosporonaceae</taxon>
        <taxon>Vanrija</taxon>
    </lineage>
</organism>